<feature type="region of interest" description="Disordered" evidence="1">
    <location>
        <begin position="206"/>
        <end position="225"/>
    </location>
</feature>
<dbReference type="InterPro" id="IPR019448">
    <property type="entry name" value="NT-C2"/>
</dbReference>
<dbReference type="AlphaFoldDB" id="A0A9P7V5X9"/>
<dbReference type="PANTHER" id="PTHR21456">
    <property type="entry name" value="FAMILY WITH SEQUENCE SIMILARITY 102"/>
    <property type="match status" value="1"/>
</dbReference>
<evidence type="ECO:0000259" key="2">
    <source>
        <dbReference type="PROSITE" id="PS51840"/>
    </source>
</evidence>
<dbReference type="RefSeq" id="XP_043047327.1">
    <property type="nucleotide sequence ID" value="XM_043193490.1"/>
</dbReference>
<evidence type="ECO:0000313" key="4">
    <source>
        <dbReference type="Proteomes" id="UP000790833"/>
    </source>
</evidence>
<dbReference type="Pfam" id="PF10358">
    <property type="entry name" value="NT-C2"/>
    <property type="match status" value="1"/>
</dbReference>
<name>A0A9P7V5X9_9ASCO</name>
<feature type="domain" description="C2 NT-type" evidence="2">
    <location>
        <begin position="1"/>
        <end position="188"/>
    </location>
</feature>
<evidence type="ECO:0000313" key="3">
    <source>
        <dbReference type="EMBL" id="KAG7191775.1"/>
    </source>
</evidence>
<feature type="compositionally biased region" description="Low complexity" evidence="1">
    <location>
        <begin position="58"/>
        <end position="71"/>
    </location>
</feature>
<dbReference type="Proteomes" id="UP000790833">
    <property type="component" value="Unassembled WGS sequence"/>
</dbReference>
<dbReference type="OrthoDB" id="3365224at2759"/>
<dbReference type="GeneID" id="66116114"/>
<feature type="region of interest" description="Disordered" evidence="1">
    <location>
        <begin position="257"/>
        <end position="291"/>
    </location>
</feature>
<comment type="caution">
    <text evidence="3">The sequence shown here is derived from an EMBL/GenBank/DDBJ whole genome shotgun (WGS) entry which is preliminary data.</text>
</comment>
<accession>A0A9P7V5X9</accession>
<dbReference type="PANTHER" id="PTHR21456:SF1">
    <property type="entry name" value="C2 NT-TYPE DOMAIN-CONTAINING PROTEIN"/>
    <property type="match status" value="1"/>
</dbReference>
<dbReference type="InterPro" id="IPR039931">
    <property type="entry name" value="EEIG1/2-like"/>
</dbReference>
<reference evidence="3" key="1">
    <citation type="submission" date="2021-03" db="EMBL/GenBank/DDBJ databases">
        <authorList>
            <person name="Palmer J.M."/>
        </authorList>
    </citation>
    <scope>NUCLEOTIDE SEQUENCE</scope>
    <source>
        <strain evidence="3">ARV_011</strain>
    </source>
</reference>
<gene>
    <name evidence="3" type="ORF">KQ657_002740</name>
</gene>
<feature type="compositionally biased region" description="Polar residues" evidence="1">
    <location>
        <begin position="260"/>
        <end position="291"/>
    </location>
</feature>
<dbReference type="PROSITE" id="PS51840">
    <property type="entry name" value="C2_NT"/>
    <property type="match status" value="1"/>
</dbReference>
<feature type="region of interest" description="Disordered" evidence="1">
    <location>
        <begin position="46"/>
        <end position="71"/>
    </location>
</feature>
<sequence>MLHSDKARFRLEMTINQLSNIPQLSGKCGLELRIGDKRGFSLTRNKTTVNSDLSNGNGPSATISSSSSPSGVSVSTGLRKIHNFKCAFNCKVTCNLKFPVKKSENLIGSKHAYFTVYTRTSPVPNSKQSELLMLRSSQSYNHLHYDTLGKVDINLSEYLNFREPKTSKYLLRDSKVNSILSVTVLLKEIPPDVEFHTNLQVEDLSNLTGSPTTATTTTTTTSSSLGAKKALASPTFNVPVFERKNVFSGFNEVLTGGGDTHSSQSGGNGTTHSDGSVQKNTTKTTTAAPVSAANNSIEQPLIMDTLVSTLYKRVLESTWDPELHTLLNYPPEQCINDIFESPDSFKEGWNERLSQKFGVKPGDNDDEDDSHRNLNGLINEISYREDLKSWG</sequence>
<organism evidence="3 4">
    <name type="scientific">Scheffersomyces spartinae</name>
    <dbReference type="NCBI Taxonomy" id="45513"/>
    <lineage>
        <taxon>Eukaryota</taxon>
        <taxon>Fungi</taxon>
        <taxon>Dikarya</taxon>
        <taxon>Ascomycota</taxon>
        <taxon>Saccharomycotina</taxon>
        <taxon>Pichiomycetes</taxon>
        <taxon>Debaryomycetaceae</taxon>
        <taxon>Scheffersomyces</taxon>
    </lineage>
</organism>
<dbReference type="EMBL" id="JAHMUF010000023">
    <property type="protein sequence ID" value="KAG7191775.1"/>
    <property type="molecule type" value="Genomic_DNA"/>
</dbReference>
<protein>
    <recommendedName>
        <fullName evidence="2">C2 NT-type domain-containing protein</fullName>
    </recommendedName>
</protein>
<evidence type="ECO:0000256" key="1">
    <source>
        <dbReference type="SAM" id="MobiDB-lite"/>
    </source>
</evidence>
<proteinExistence type="predicted"/>
<feature type="compositionally biased region" description="Low complexity" evidence="1">
    <location>
        <begin position="208"/>
        <end position="225"/>
    </location>
</feature>
<keyword evidence="4" id="KW-1185">Reference proteome</keyword>
<feature type="compositionally biased region" description="Polar residues" evidence="1">
    <location>
        <begin position="46"/>
        <end position="57"/>
    </location>
</feature>